<organism evidence="2 3">
    <name type="scientific">Elysia crispata</name>
    <name type="common">lettuce slug</name>
    <dbReference type="NCBI Taxonomy" id="231223"/>
    <lineage>
        <taxon>Eukaryota</taxon>
        <taxon>Metazoa</taxon>
        <taxon>Spiralia</taxon>
        <taxon>Lophotrochozoa</taxon>
        <taxon>Mollusca</taxon>
        <taxon>Gastropoda</taxon>
        <taxon>Heterobranchia</taxon>
        <taxon>Euthyneura</taxon>
        <taxon>Panpulmonata</taxon>
        <taxon>Sacoglossa</taxon>
        <taxon>Placobranchoidea</taxon>
        <taxon>Plakobranchidae</taxon>
        <taxon>Elysia</taxon>
    </lineage>
</organism>
<reference evidence="2" key="1">
    <citation type="journal article" date="2023" name="G3 (Bethesda)">
        <title>A reference genome for the long-term kleptoplast-retaining sea slug Elysia crispata morphotype clarki.</title>
        <authorList>
            <person name="Eastman K.E."/>
            <person name="Pendleton A.L."/>
            <person name="Shaikh M.A."/>
            <person name="Suttiyut T."/>
            <person name="Ogas R."/>
            <person name="Tomko P."/>
            <person name="Gavelis G."/>
            <person name="Widhalm J.R."/>
            <person name="Wisecaver J.H."/>
        </authorList>
    </citation>
    <scope>NUCLEOTIDE SEQUENCE</scope>
    <source>
        <strain evidence="2">ECLA1</strain>
    </source>
</reference>
<keyword evidence="3" id="KW-1185">Reference proteome</keyword>
<gene>
    <name evidence="2" type="ORF">RRG08_045124</name>
</gene>
<dbReference type="EMBL" id="JAWDGP010005492">
    <property type="protein sequence ID" value="KAK3756612.1"/>
    <property type="molecule type" value="Genomic_DNA"/>
</dbReference>
<evidence type="ECO:0000313" key="2">
    <source>
        <dbReference type="EMBL" id="KAK3756612.1"/>
    </source>
</evidence>
<sequence length="73" mass="7991">MYSDRAIFGDNEKTSERRVTPSTPVGVSLVQTQSGAMLTHANILAIFRDLSIRLEKLFTVSSASGYSFSSSLF</sequence>
<feature type="region of interest" description="Disordered" evidence="1">
    <location>
        <begin position="1"/>
        <end position="20"/>
    </location>
</feature>
<name>A0AAE0YUR3_9GAST</name>
<evidence type="ECO:0000256" key="1">
    <source>
        <dbReference type="SAM" id="MobiDB-lite"/>
    </source>
</evidence>
<comment type="caution">
    <text evidence="2">The sequence shown here is derived from an EMBL/GenBank/DDBJ whole genome shotgun (WGS) entry which is preliminary data.</text>
</comment>
<protein>
    <submittedName>
        <fullName evidence="2">Uncharacterized protein</fullName>
    </submittedName>
</protein>
<dbReference type="AlphaFoldDB" id="A0AAE0YUR3"/>
<proteinExistence type="predicted"/>
<feature type="compositionally biased region" description="Basic and acidic residues" evidence="1">
    <location>
        <begin position="10"/>
        <end position="19"/>
    </location>
</feature>
<accession>A0AAE0YUR3</accession>
<evidence type="ECO:0000313" key="3">
    <source>
        <dbReference type="Proteomes" id="UP001283361"/>
    </source>
</evidence>
<dbReference type="Proteomes" id="UP001283361">
    <property type="component" value="Unassembled WGS sequence"/>
</dbReference>